<dbReference type="SUPFAM" id="SSF48452">
    <property type="entry name" value="TPR-like"/>
    <property type="match status" value="1"/>
</dbReference>
<dbReference type="AlphaFoldDB" id="A0A0K0DHN8"/>
<dbReference type="InterPro" id="IPR011990">
    <property type="entry name" value="TPR-like_helical_dom_sf"/>
</dbReference>
<keyword evidence="1" id="KW-1185">Reference proteome</keyword>
<dbReference type="Gene3D" id="1.25.40.10">
    <property type="entry name" value="Tetratricopeptide repeat domain"/>
    <property type="match status" value="1"/>
</dbReference>
<dbReference type="Proteomes" id="UP000035642">
    <property type="component" value="Unassembled WGS sequence"/>
</dbReference>
<dbReference type="GO" id="GO:0005697">
    <property type="term" value="C:telomerase holoenzyme complex"/>
    <property type="evidence" value="ECO:0007669"/>
    <property type="project" value="TreeGrafter"/>
</dbReference>
<name>A0A0K0DHN8_ANGCA</name>
<evidence type="ECO:0000313" key="1">
    <source>
        <dbReference type="Proteomes" id="UP000035642"/>
    </source>
</evidence>
<evidence type="ECO:0000313" key="2">
    <source>
        <dbReference type="WBParaSite" id="ACAC_0001072301-mRNA-1"/>
    </source>
</evidence>
<dbReference type="WBParaSite" id="ACAC_0001072301-mRNA-1">
    <property type="protein sequence ID" value="ACAC_0001072301-mRNA-1"/>
    <property type="gene ID" value="ACAC_0001072301"/>
</dbReference>
<dbReference type="STRING" id="6313.A0A0K0DHN8"/>
<proteinExistence type="predicted"/>
<dbReference type="PANTHER" id="PTHR15696">
    <property type="entry name" value="SMG-7 SUPPRESSOR WITH MORPHOLOGICAL EFFECT ON GENITALIA PROTEIN 7"/>
    <property type="match status" value="1"/>
</dbReference>
<sequence>MTFQLIHRLFIVDLERAMERGMDTLLWTKAKQLVDRVREESGSDRNSNFENVVSLCISWLCDLSLNVYSKYQLPPIDIPSFICLSPALRVNQTIPFPQTTGNSFLAFLCLRLGDLFRYKGHYDLCSHLYHCSLRAKPSLGDAWNQLGVLAAPLDSLYFNTRALHCPIPFTPAAANISNLFRKYSDKGRCWRLSTVFIPHLICQHTITDVREDDCFSDQYLAILNQLRPDLLLCIALLLRVPCVCRNEPSLVAALSRSHQDVIFDSEKLETFRYQCFFSTPYL</sequence>
<accession>A0A0K0DHN8</accession>
<dbReference type="GO" id="GO:0042162">
    <property type="term" value="F:telomeric DNA binding"/>
    <property type="evidence" value="ECO:0007669"/>
    <property type="project" value="TreeGrafter"/>
</dbReference>
<organism evidence="1 2">
    <name type="scientific">Angiostrongylus cantonensis</name>
    <name type="common">Rat lungworm</name>
    <dbReference type="NCBI Taxonomy" id="6313"/>
    <lineage>
        <taxon>Eukaryota</taxon>
        <taxon>Metazoa</taxon>
        <taxon>Ecdysozoa</taxon>
        <taxon>Nematoda</taxon>
        <taxon>Chromadorea</taxon>
        <taxon>Rhabditida</taxon>
        <taxon>Rhabditina</taxon>
        <taxon>Rhabditomorpha</taxon>
        <taxon>Strongyloidea</taxon>
        <taxon>Metastrongylidae</taxon>
        <taxon>Angiostrongylus</taxon>
    </lineage>
</organism>
<dbReference type="GO" id="GO:0000184">
    <property type="term" value="P:nuclear-transcribed mRNA catabolic process, nonsense-mediated decay"/>
    <property type="evidence" value="ECO:0007669"/>
    <property type="project" value="TreeGrafter"/>
</dbReference>
<reference evidence="2" key="2">
    <citation type="submission" date="2016-04" db="UniProtKB">
        <authorList>
            <consortium name="WormBaseParasite"/>
        </authorList>
    </citation>
    <scope>IDENTIFICATION</scope>
</reference>
<dbReference type="InterPro" id="IPR045153">
    <property type="entry name" value="Est1/Ebs1-like"/>
</dbReference>
<protein>
    <submittedName>
        <fullName evidence="2">EST1_DNA_bind domain-containing protein</fullName>
    </submittedName>
</protein>
<reference evidence="1" key="1">
    <citation type="submission" date="2012-09" db="EMBL/GenBank/DDBJ databases">
        <authorList>
            <person name="Martin A.A."/>
        </authorList>
    </citation>
    <scope>NUCLEOTIDE SEQUENCE</scope>
</reference>
<dbReference type="GO" id="GO:0070034">
    <property type="term" value="F:telomerase RNA binding"/>
    <property type="evidence" value="ECO:0007669"/>
    <property type="project" value="TreeGrafter"/>
</dbReference>
<dbReference type="PANTHER" id="PTHR15696:SF0">
    <property type="entry name" value="TELOMERASE-BINDING PROTEIN EST1A"/>
    <property type="match status" value="1"/>
</dbReference>